<dbReference type="Proteomes" id="UP001279553">
    <property type="component" value="Unassembled WGS sequence"/>
</dbReference>
<dbReference type="EMBL" id="JAWXYB010000018">
    <property type="protein sequence ID" value="MDX5931874.1"/>
    <property type="molecule type" value="Genomic_DNA"/>
</dbReference>
<dbReference type="RefSeq" id="WP_319614755.1">
    <property type="nucleotide sequence ID" value="NZ_JAWXYB010000018.1"/>
</dbReference>
<comment type="caution">
    <text evidence="1">The sequence shown here is derived from an EMBL/GenBank/DDBJ whole genome shotgun (WGS) entry which is preliminary data.</text>
</comment>
<sequence length="417" mass="44416">MKKLDVAIVGAGPYGLSLAAFLKSSDIDHCVFGPAMSFWQDNMPPGTKLKSDGQSSDLPAPGSGFPISRYQIETTGSFVVTQPITVEEFHAYGTRFRDRMVSHADPRTVATIRRDGNGFSLTLEDGEEVGARAVVVAVGVRSFTYLPRHLAALPADCITHSVEHGPVAALAGKRVAVVGSGASAIDVAAALHEAGADTRIITRRESVAFHHPPSHRRPLRHRIRRPDTGIGGGWDLWFYVNFPALFHALPEAVRLRVVETTLGPAPGWFMRDRIEGKVPILSGMTTMAVSADDGVVTFALKDRHGAAHRIEVDHVVAATGFRPDVARIAMLDPALASAIRTCGTAPALSRKFETSVPGLYMIGPVAAPSFGPVMRFVFGAGTTTPVLGRHLARRFPRAASTTVPLGPPAAAYGQAGE</sequence>
<evidence type="ECO:0000313" key="1">
    <source>
        <dbReference type="EMBL" id="MDX5931874.1"/>
    </source>
</evidence>
<dbReference type="PANTHER" id="PTHR38663">
    <property type="match status" value="1"/>
</dbReference>
<protein>
    <submittedName>
        <fullName evidence="1">NAD(P)-binding domain-containing protein</fullName>
    </submittedName>
</protein>
<organism evidence="1 2">
    <name type="scientific">Acidiphilium acidophilum</name>
    <name type="common">Thiobacillus acidophilus</name>
    <dbReference type="NCBI Taxonomy" id="76588"/>
    <lineage>
        <taxon>Bacteria</taxon>
        <taxon>Pseudomonadati</taxon>
        <taxon>Pseudomonadota</taxon>
        <taxon>Alphaproteobacteria</taxon>
        <taxon>Acetobacterales</taxon>
        <taxon>Acidocellaceae</taxon>
        <taxon>Acidiphilium</taxon>
    </lineage>
</organism>
<dbReference type="PANTHER" id="PTHR38663:SF1">
    <property type="entry name" value="L-ORNITHINE N(5)-MONOOXYGENASE"/>
    <property type="match status" value="1"/>
</dbReference>
<evidence type="ECO:0000313" key="2">
    <source>
        <dbReference type="Proteomes" id="UP001279553"/>
    </source>
</evidence>
<dbReference type="SUPFAM" id="SSF51905">
    <property type="entry name" value="FAD/NAD(P)-binding domain"/>
    <property type="match status" value="1"/>
</dbReference>
<dbReference type="PRINTS" id="PR00368">
    <property type="entry name" value="FADPNR"/>
</dbReference>
<name>A0AAW9DRN7_ACIAO</name>
<gene>
    <name evidence="1" type="ORF">SIL87_13990</name>
</gene>
<proteinExistence type="predicted"/>
<dbReference type="Pfam" id="PF13738">
    <property type="entry name" value="Pyr_redox_3"/>
    <property type="match status" value="1"/>
</dbReference>
<reference evidence="1 2" key="1">
    <citation type="submission" date="2023-11" db="EMBL/GenBank/DDBJ databases">
        <title>MicrobeMod: A computational toolkit for identifying prokaryotic methylation and restriction-modification with nanopore sequencing.</title>
        <authorList>
            <person name="Crits-Christoph A."/>
            <person name="Kang S.C."/>
            <person name="Lee H."/>
            <person name="Ostrov N."/>
        </authorList>
    </citation>
    <scope>NUCLEOTIDE SEQUENCE [LARGE SCALE GENOMIC DNA]</scope>
    <source>
        <strain evidence="1 2">DSMZ 700</strain>
    </source>
</reference>
<dbReference type="AlphaFoldDB" id="A0AAW9DRN7"/>
<keyword evidence="2" id="KW-1185">Reference proteome</keyword>
<dbReference type="Gene3D" id="3.50.50.60">
    <property type="entry name" value="FAD/NAD(P)-binding domain"/>
    <property type="match status" value="3"/>
</dbReference>
<accession>A0AAW9DRN7</accession>
<dbReference type="PRINTS" id="PR00411">
    <property type="entry name" value="PNDRDTASEI"/>
</dbReference>
<dbReference type="InterPro" id="IPR036188">
    <property type="entry name" value="FAD/NAD-bd_sf"/>
</dbReference>